<proteinExistence type="predicted"/>
<evidence type="ECO:0000313" key="2">
    <source>
        <dbReference type="Proteomes" id="UP000078540"/>
    </source>
</evidence>
<protein>
    <submittedName>
        <fullName evidence="1">Uncharacterized protein</fullName>
    </submittedName>
</protein>
<sequence>MLMALDECHGQHYVAGRRYIELGRQYCKKHSKYEKFFVPLNKNQIY</sequence>
<reference evidence="1 2" key="1">
    <citation type="submission" date="2015-09" db="EMBL/GenBank/DDBJ databases">
        <title>Atta colombica WGS genome.</title>
        <authorList>
            <person name="Nygaard S."/>
            <person name="Hu H."/>
            <person name="Boomsma J."/>
            <person name="Zhang G."/>
        </authorList>
    </citation>
    <scope>NUCLEOTIDE SEQUENCE [LARGE SCALE GENOMIC DNA]</scope>
    <source>
        <strain evidence="1">Treedump-2</strain>
        <tissue evidence="1">Whole body</tissue>
    </source>
</reference>
<dbReference type="AlphaFoldDB" id="A0A151HYX9"/>
<dbReference type="Proteomes" id="UP000078540">
    <property type="component" value="Unassembled WGS sequence"/>
</dbReference>
<dbReference type="EMBL" id="KQ976710">
    <property type="protein sequence ID" value="KYM77040.1"/>
    <property type="molecule type" value="Genomic_DNA"/>
</dbReference>
<organism evidence="1 2">
    <name type="scientific">Atta colombica</name>
    <dbReference type="NCBI Taxonomy" id="520822"/>
    <lineage>
        <taxon>Eukaryota</taxon>
        <taxon>Metazoa</taxon>
        <taxon>Ecdysozoa</taxon>
        <taxon>Arthropoda</taxon>
        <taxon>Hexapoda</taxon>
        <taxon>Insecta</taxon>
        <taxon>Pterygota</taxon>
        <taxon>Neoptera</taxon>
        <taxon>Endopterygota</taxon>
        <taxon>Hymenoptera</taxon>
        <taxon>Apocrita</taxon>
        <taxon>Aculeata</taxon>
        <taxon>Formicoidea</taxon>
        <taxon>Formicidae</taxon>
        <taxon>Myrmicinae</taxon>
        <taxon>Atta</taxon>
    </lineage>
</organism>
<evidence type="ECO:0000313" key="1">
    <source>
        <dbReference type="EMBL" id="KYM77040.1"/>
    </source>
</evidence>
<gene>
    <name evidence="1" type="ORF">ALC53_12540</name>
</gene>
<accession>A0A151HYX9</accession>
<name>A0A151HYX9_9HYME</name>
<keyword evidence="2" id="KW-1185">Reference proteome</keyword>